<accession>A0A7X2ZQA5</accession>
<evidence type="ECO:0000313" key="5">
    <source>
        <dbReference type="EMBL" id="MUH34420.1"/>
    </source>
</evidence>
<dbReference type="AlphaFoldDB" id="A0A7X2ZQA5"/>
<dbReference type="Proteomes" id="UP000540519">
    <property type="component" value="Unassembled WGS sequence"/>
</dbReference>
<protein>
    <submittedName>
        <fullName evidence="5">Helix-turn-helix domain-containing protein</fullName>
    </submittedName>
</protein>
<evidence type="ECO:0000256" key="2">
    <source>
        <dbReference type="ARBA" id="ARBA00023125"/>
    </source>
</evidence>
<organism evidence="5 6">
    <name type="scientific">Zobellia amurskyensis</name>
    <dbReference type="NCBI Taxonomy" id="248905"/>
    <lineage>
        <taxon>Bacteria</taxon>
        <taxon>Pseudomonadati</taxon>
        <taxon>Bacteroidota</taxon>
        <taxon>Flavobacteriia</taxon>
        <taxon>Flavobacteriales</taxon>
        <taxon>Flavobacteriaceae</taxon>
        <taxon>Zobellia</taxon>
    </lineage>
</organism>
<dbReference type="InterPro" id="IPR003313">
    <property type="entry name" value="AraC-bd"/>
</dbReference>
<dbReference type="SUPFAM" id="SSF51215">
    <property type="entry name" value="Regulatory protein AraC"/>
    <property type="match status" value="1"/>
</dbReference>
<evidence type="ECO:0000256" key="1">
    <source>
        <dbReference type="ARBA" id="ARBA00023015"/>
    </source>
</evidence>
<gene>
    <name evidence="5" type="ORF">D9O36_01080</name>
</gene>
<dbReference type="PANTHER" id="PTHR43280">
    <property type="entry name" value="ARAC-FAMILY TRANSCRIPTIONAL REGULATOR"/>
    <property type="match status" value="1"/>
</dbReference>
<dbReference type="InterPro" id="IPR020449">
    <property type="entry name" value="Tscrpt_reg_AraC-type_HTH"/>
</dbReference>
<dbReference type="Pfam" id="PF12833">
    <property type="entry name" value="HTH_18"/>
    <property type="match status" value="1"/>
</dbReference>
<keyword evidence="1" id="KW-0805">Transcription regulation</keyword>
<dbReference type="Gene3D" id="1.10.10.60">
    <property type="entry name" value="Homeodomain-like"/>
    <property type="match status" value="1"/>
</dbReference>
<feature type="domain" description="HTH araC/xylS-type" evidence="4">
    <location>
        <begin position="190"/>
        <end position="288"/>
    </location>
</feature>
<dbReference type="PANTHER" id="PTHR43280:SF32">
    <property type="entry name" value="TRANSCRIPTIONAL REGULATORY PROTEIN"/>
    <property type="match status" value="1"/>
</dbReference>
<dbReference type="InterPro" id="IPR009057">
    <property type="entry name" value="Homeodomain-like_sf"/>
</dbReference>
<reference evidence="5 6" key="1">
    <citation type="journal article" date="2019" name="Mar. Drugs">
        <title>Comparative Genomics and CAZyme Genome Repertoires of Marine Zobellia amurskyensis KMM 3526(T) and Zobellia laminariae KMM 3676(T).</title>
        <authorList>
            <person name="Chernysheva N."/>
            <person name="Bystritskaya E."/>
            <person name="Stenkova A."/>
            <person name="Golovkin I."/>
            <person name="Nedashkovskaya O."/>
            <person name="Isaeva M."/>
        </authorList>
    </citation>
    <scope>NUCLEOTIDE SEQUENCE [LARGE SCALE GENOMIC DNA]</scope>
    <source>
        <strain evidence="5 6">KMM 3526</strain>
    </source>
</reference>
<dbReference type="SUPFAM" id="SSF46689">
    <property type="entry name" value="Homeodomain-like"/>
    <property type="match status" value="1"/>
</dbReference>
<keyword evidence="3" id="KW-0804">Transcription</keyword>
<evidence type="ECO:0000256" key="3">
    <source>
        <dbReference type="ARBA" id="ARBA00023163"/>
    </source>
</evidence>
<dbReference type="PROSITE" id="PS01124">
    <property type="entry name" value="HTH_ARAC_FAMILY_2"/>
    <property type="match status" value="1"/>
</dbReference>
<dbReference type="InterPro" id="IPR037923">
    <property type="entry name" value="HTH-like"/>
</dbReference>
<comment type="caution">
    <text evidence="5">The sequence shown here is derived from an EMBL/GenBank/DDBJ whole genome shotgun (WGS) entry which is preliminary data.</text>
</comment>
<name>A0A7X2ZQA5_9FLAO</name>
<evidence type="ECO:0000259" key="4">
    <source>
        <dbReference type="PROSITE" id="PS01124"/>
    </source>
</evidence>
<sequence>MALKNIPNVAFKSNEGDTDVEFFDLAELFSRVAKDPNHDPKQPHRITFFALMIITNGKGVHQVDLKDYAIKEGSVLKIAKGQVHAFQPNFQYSGYLVVFTEDFVLRYFSKSSINYISHLYNYHISEPLVENSTFNNIFLEQLREEFESDNTYAQKEIISKLLEIYLLRLERHAHKTPLDNLNTTHQTLFFNFKDLVEKNYVTTRNVKDYADMLFISTKHLNKIVKEFTLNTAKHFIDNFVILETKRAIVSTDYSLKEVGYAVGFDEVTNFTKFFKKHMGTTPKQFKASL</sequence>
<dbReference type="PRINTS" id="PR00032">
    <property type="entry name" value="HTHARAC"/>
</dbReference>
<dbReference type="Pfam" id="PF02311">
    <property type="entry name" value="AraC_binding"/>
    <property type="match status" value="1"/>
</dbReference>
<dbReference type="GO" id="GO:0003700">
    <property type="term" value="F:DNA-binding transcription factor activity"/>
    <property type="evidence" value="ECO:0007669"/>
    <property type="project" value="InterPro"/>
</dbReference>
<dbReference type="InterPro" id="IPR018060">
    <property type="entry name" value="HTH_AraC"/>
</dbReference>
<proteinExistence type="predicted"/>
<dbReference type="EMBL" id="RCNR01000002">
    <property type="protein sequence ID" value="MUH34420.1"/>
    <property type="molecule type" value="Genomic_DNA"/>
</dbReference>
<dbReference type="GO" id="GO:0043565">
    <property type="term" value="F:sequence-specific DNA binding"/>
    <property type="evidence" value="ECO:0007669"/>
    <property type="project" value="InterPro"/>
</dbReference>
<keyword evidence="6" id="KW-1185">Reference proteome</keyword>
<evidence type="ECO:0000313" key="6">
    <source>
        <dbReference type="Proteomes" id="UP000540519"/>
    </source>
</evidence>
<keyword evidence="2" id="KW-0238">DNA-binding</keyword>
<dbReference type="SMART" id="SM00342">
    <property type="entry name" value="HTH_ARAC"/>
    <property type="match status" value="1"/>
</dbReference>